<evidence type="ECO:0000259" key="1">
    <source>
        <dbReference type="Pfam" id="PF16697"/>
    </source>
</evidence>
<dbReference type="GO" id="GO:0016491">
    <property type="term" value="F:oxidoreductase activity"/>
    <property type="evidence" value="ECO:0007669"/>
    <property type="project" value="InterPro"/>
</dbReference>
<sequence length="302" mass="32338">MVELRVLNGLHQGAALPLIGGQWTLGASDSHDLALHDPAFAGGQFALERSDEGWQLQGTDGLITDAEGHQTATAQLQVNQPFALGQVWLCLTPVDSGWQLAPIPQASVPVESHAPQPAAEAAPLETRSRPSYGKRLAVAGLIVTIASSAWAFTRPANDVTQPLGKNPALAVDAASARAAVRKRLQHMLSDRLLDADVTLSDDGNNLVFNGTLKGEAFALYQRMLAGARAQLPEGLTLADKVNVFQTHLPFVIVQVLKGPQAHIVTADGRRMFVGDERDGIKLVSIDDKTIEFDGAQHYQVAW</sequence>
<gene>
    <name evidence="3" type="ORF">BFW87_24045</name>
</gene>
<dbReference type="SUPFAM" id="SSF49879">
    <property type="entry name" value="SMAD/FHA domain"/>
    <property type="match status" value="1"/>
</dbReference>
<dbReference type="Pfam" id="PF16697">
    <property type="entry name" value="Yop-YscD_cpl"/>
    <property type="match status" value="1"/>
</dbReference>
<comment type="caution">
    <text evidence="3">The sequence shown here is derived from an EMBL/GenBank/DDBJ whole genome shotgun (WGS) entry which is preliminary data.</text>
</comment>
<dbReference type="InterPro" id="IPR053946">
    <property type="entry name" value="YscD_ppl_3rd"/>
</dbReference>
<dbReference type="EMBL" id="MSDF01000046">
    <property type="protein sequence ID" value="OPA87535.1"/>
    <property type="molecule type" value="Genomic_DNA"/>
</dbReference>
<organism evidence="3 4">
    <name type="scientific">Pseudomonas fluorescens</name>
    <dbReference type="NCBI Taxonomy" id="294"/>
    <lineage>
        <taxon>Bacteria</taxon>
        <taxon>Pseudomonadati</taxon>
        <taxon>Pseudomonadota</taxon>
        <taxon>Gammaproteobacteria</taxon>
        <taxon>Pseudomonadales</taxon>
        <taxon>Pseudomonadaceae</taxon>
        <taxon>Pseudomonas</taxon>
    </lineage>
</organism>
<dbReference type="InterPro" id="IPR036111">
    <property type="entry name" value="Mal/L-sulfo/L-lacto_DH-like_sf"/>
</dbReference>
<dbReference type="Gene3D" id="2.60.200.20">
    <property type="match status" value="1"/>
</dbReference>
<evidence type="ECO:0000313" key="4">
    <source>
        <dbReference type="Proteomes" id="UP000190965"/>
    </source>
</evidence>
<dbReference type="AlphaFoldDB" id="A0A1T2Y6D0"/>
<proteinExistence type="predicted"/>
<name>A0A1T2Y6D0_PSEFL</name>
<dbReference type="InterPro" id="IPR008984">
    <property type="entry name" value="SMAD_FHA_dom_sf"/>
</dbReference>
<dbReference type="SUPFAM" id="SSF89733">
    <property type="entry name" value="L-sulfolactate dehydrogenase-like"/>
    <property type="match status" value="1"/>
</dbReference>
<reference evidence="3 4" key="1">
    <citation type="submission" date="2016-12" db="EMBL/GenBank/DDBJ databases">
        <title>Draft genome sequences of seven strains of Pseudomonas fluorescens that produce 4-formylaminooxyvinylglycine.</title>
        <authorList>
            <person name="Okrent R.A."/>
            <person name="Manning V.A."/>
            <person name="Trippe K.M."/>
        </authorList>
    </citation>
    <scope>NUCLEOTIDE SEQUENCE [LARGE SCALE GENOMIC DNA]</scope>
    <source>
        <strain evidence="3 4">P5A</strain>
    </source>
</reference>
<dbReference type="InterPro" id="IPR032030">
    <property type="entry name" value="YscD_cytoplasmic_dom"/>
</dbReference>
<feature type="domain" description="YscD cytoplasmic" evidence="1">
    <location>
        <begin position="5"/>
        <end position="94"/>
    </location>
</feature>
<feature type="domain" description="YscD-like Bon-like" evidence="2">
    <location>
        <begin position="180"/>
        <end position="241"/>
    </location>
</feature>
<protein>
    <submittedName>
        <fullName evidence="3">Uncharacterized protein</fullName>
    </submittedName>
</protein>
<accession>A0A1T2Y6D0</accession>
<dbReference type="Pfam" id="PF21934">
    <property type="entry name" value="Yop-YscD_ppl_3rd"/>
    <property type="match status" value="1"/>
</dbReference>
<dbReference type="Proteomes" id="UP000190965">
    <property type="component" value="Unassembled WGS sequence"/>
</dbReference>
<evidence type="ECO:0000313" key="3">
    <source>
        <dbReference type="EMBL" id="OPA87535.1"/>
    </source>
</evidence>
<evidence type="ECO:0000259" key="2">
    <source>
        <dbReference type="Pfam" id="PF21934"/>
    </source>
</evidence>